<dbReference type="SMART" id="SM00220">
    <property type="entry name" value="S_TKc"/>
    <property type="match status" value="1"/>
</dbReference>
<dbReference type="InterPro" id="IPR018247">
    <property type="entry name" value="EF_Hand_1_Ca_BS"/>
</dbReference>
<reference evidence="7" key="2">
    <citation type="submission" date="2019-06" db="EMBL/GenBank/DDBJ databases">
        <title>Genomics analysis of Aphanomyces spp. identifies a new class of oomycete effector associated with host adaptation.</title>
        <authorList>
            <person name="Gaulin E."/>
        </authorList>
    </citation>
    <scope>NUCLEOTIDE SEQUENCE</scope>
    <source>
        <strain evidence="7">CBS 578.67</strain>
    </source>
</reference>
<feature type="region of interest" description="Disordered" evidence="5">
    <location>
        <begin position="1166"/>
        <end position="1190"/>
    </location>
</feature>
<dbReference type="SUPFAM" id="SSF56112">
    <property type="entry name" value="Protein kinase-like (PK-like)"/>
    <property type="match status" value="1"/>
</dbReference>
<evidence type="ECO:0000259" key="6">
    <source>
        <dbReference type="PROSITE" id="PS50011"/>
    </source>
</evidence>
<dbReference type="InterPro" id="IPR011009">
    <property type="entry name" value="Kinase-like_dom_sf"/>
</dbReference>
<dbReference type="PROSITE" id="PS00018">
    <property type="entry name" value="EF_HAND_1"/>
    <property type="match status" value="1"/>
</dbReference>
<keyword evidence="3 4" id="KW-0040">ANK repeat</keyword>
<dbReference type="Gene3D" id="1.25.40.20">
    <property type="entry name" value="Ankyrin repeat-containing domain"/>
    <property type="match status" value="2"/>
</dbReference>
<name>A0A485L9B5_9STRA</name>
<dbReference type="EMBL" id="VJMH01006377">
    <property type="protein sequence ID" value="KAF0690482.1"/>
    <property type="molecule type" value="Genomic_DNA"/>
</dbReference>
<dbReference type="SMART" id="SM00248">
    <property type="entry name" value="ANK"/>
    <property type="match status" value="8"/>
</dbReference>
<protein>
    <submittedName>
        <fullName evidence="8">Aste57867_18138 protein</fullName>
    </submittedName>
</protein>
<evidence type="ECO:0000313" key="7">
    <source>
        <dbReference type="EMBL" id="KAF0690482.1"/>
    </source>
</evidence>
<keyword evidence="9" id="KW-1185">Reference proteome</keyword>
<organism evidence="8 9">
    <name type="scientific">Aphanomyces stellatus</name>
    <dbReference type="NCBI Taxonomy" id="120398"/>
    <lineage>
        <taxon>Eukaryota</taxon>
        <taxon>Sar</taxon>
        <taxon>Stramenopiles</taxon>
        <taxon>Oomycota</taxon>
        <taxon>Saprolegniomycetes</taxon>
        <taxon>Saprolegniales</taxon>
        <taxon>Verrucalvaceae</taxon>
        <taxon>Aphanomyces</taxon>
    </lineage>
</organism>
<keyword evidence="1" id="KW-0677">Repeat</keyword>
<dbReference type="GO" id="GO:0004672">
    <property type="term" value="F:protein kinase activity"/>
    <property type="evidence" value="ECO:0007669"/>
    <property type="project" value="InterPro"/>
</dbReference>
<evidence type="ECO:0000313" key="9">
    <source>
        <dbReference type="Proteomes" id="UP000332933"/>
    </source>
</evidence>
<dbReference type="InterPro" id="IPR002110">
    <property type="entry name" value="Ankyrin_rpt"/>
</dbReference>
<dbReference type="EMBL" id="CAADRA010006398">
    <property type="protein sequence ID" value="VFT94876.1"/>
    <property type="molecule type" value="Genomic_DNA"/>
</dbReference>
<dbReference type="InterPro" id="IPR036770">
    <property type="entry name" value="Ankyrin_rpt-contain_sf"/>
</dbReference>
<dbReference type="OrthoDB" id="193242at2759"/>
<evidence type="ECO:0000256" key="5">
    <source>
        <dbReference type="SAM" id="MobiDB-lite"/>
    </source>
</evidence>
<feature type="repeat" description="ANK" evidence="4">
    <location>
        <begin position="248"/>
        <end position="280"/>
    </location>
</feature>
<evidence type="ECO:0000256" key="2">
    <source>
        <dbReference type="ARBA" id="ARBA00022837"/>
    </source>
</evidence>
<dbReference type="PANTHER" id="PTHR24173:SF74">
    <property type="entry name" value="ANKYRIN REPEAT DOMAIN-CONTAINING PROTEIN 16"/>
    <property type="match status" value="1"/>
</dbReference>
<dbReference type="PANTHER" id="PTHR24173">
    <property type="entry name" value="ANKYRIN REPEAT CONTAINING"/>
    <property type="match status" value="1"/>
</dbReference>
<evidence type="ECO:0000256" key="1">
    <source>
        <dbReference type="ARBA" id="ARBA00022737"/>
    </source>
</evidence>
<dbReference type="Pfam" id="PF13637">
    <property type="entry name" value="Ank_4"/>
    <property type="match status" value="1"/>
</dbReference>
<evidence type="ECO:0000256" key="4">
    <source>
        <dbReference type="PROSITE-ProRule" id="PRU00023"/>
    </source>
</evidence>
<dbReference type="SUPFAM" id="SSF48403">
    <property type="entry name" value="Ankyrin repeat"/>
    <property type="match status" value="1"/>
</dbReference>
<dbReference type="Proteomes" id="UP000332933">
    <property type="component" value="Unassembled WGS sequence"/>
</dbReference>
<dbReference type="Gene3D" id="1.10.238.10">
    <property type="entry name" value="EF-hand"/>
    <property type="match status" value="1"/>
</dbReference>
<dbReference type="InterPro" id="IPR000719">
    <property type="entry name" value="Prot_kinase_dom"/>
</dbReference>
<dbReference type="Pfam" id="PF12796">
    <property type="entry name" value="Ank_2"/>
    <property type="match status" value="3"/>
</dbReference>
<evidence type="ECO:0000256" key="3">
    <source>
        <dbReference type="ARBA" id="ARBA00023043"/>
    </source>
</evidence>
<dbReference type="PROSITE" id="PS50297">
    <property type="entry name" value="ANK_REP_REGION"/>
    <property type="match status" value="2"/>
</dbReference>
<dbReference type="SUPFAM" id="SSF47473">
    <property type="entry name" value="EF-hand"/>
    <property type="match status" value="1"/>
</dbReference>
<dbReference type="GO" id="GO:0005524">
    <property type="term" value="F:ATP binding"/>
    <property type="evidence" value="ECO:0007669"/>
    <property type="project" value="InterPro"/>
</dbReference>
<sequence>MAAKTHDELVKAVTDGDVLQVLLAELSGDTCDVNALYVFKDKKGNDWKAPPLVVAAYMGHTELVQSFVDRADIDVNGIDDEEKTALMVAATENRLDAVKSLLANDKIQVNRVDDYGETALFKAAEKGKIPVVRELLAYPGIQVHIANKGDQTPLMVAAENGHVNTLKLFLDRPEDAPEVKHPALYAACVGGKPKVVDMLLNERNDMDINYVNSDGDTPLIAAAEDGNVDTVRLLLAHPDVHVDVQGSAQQTALTKAAMYGYLEVVDLLLAAGADTSLVDKNDDTCLDIAIKDENYAVAVALLATGMPLSNIHHQDKLVLEWVAPHLTDDVALALLRLDLPCVVDANGGTVATREDHSFSWTTFLDSHVPVDSALRVRVVQTLLASASDDLVREFAYAKDQHGRAALQVTDAATRDVLNGLLFFCGRYELFDGPAIHVSATAVVVHAYDHGVFRQVFREFADDESGQLDKAGFQACGRILGTTVSSESSKQQKVVVDDGAEFDLWDKDNSGWLSEAEYLRYCDQLYGGKLKVAMKFMRHQDEYAREVATRTGLDTQFVLGLLPMLPQQTVHDHVQTLTLHDLPMSKYPNVLVMPAADRSLEDIFLKERPNDNQIRSMLHEVAEGLAHLHSHGIVHGDLKKLNVLRVRHHMRLIDMDAATPMGQPIGAKFSSGSLPPELFHKLQSDDECAQYTAYWTNACDPDTWAKVQPRSGYVVKTFHSDDVAAPETLPYKRVRASPAIDVWAFGALMYQMYSGVELVPTDVNQDVVDDDGGIQRAATWTPDDLSTRIANKVSNPLARDLVSKLLVVDPESRMSVKAMLAHPYFHVQFNVDSAAVLAKLDTLSNQVTSGFQSLEARLDDVIELNKETLKALGQAKQDLMRGIFEATEVAIPTSFVLLPVNLATARRNDDDDDNGDDDPEDTFETITKFLHDDVLDMGRSFMQALQDNKPIGRALKIVAPGQPLFLYLIDEVKGEPVVPTTPNSIYPIRIDTKSPDYMQFMSAAMPYIQTGIRLLQGVQTISRFAACLGLPVDTSLVRTARSKLEHATKTSSVFDFDLVQSAVETQQESGHGAPVQHIRGAALRELERFFRAFDKDKDYAGLCRTYAANGQALWTTKGTIETLAQTQQTATAAKPVAATSKAKTGSQVYAQMLAGYERSDGHIDTATEMRESSPPRNVPPMPPRAKTEKELPAHPPCCAFM</sequence>
<dbReference type="GO" id="GO:0000151">
    <property type="term" value="C:ubiquitin ligase complex"/>
    <property type="evidence" value="ECO:0007669"/>
    <property type="project" value="TreeGrafter"/>
</dbReference>
<dbReference type="InterPro" id="IPR011992">
    <property type="entry name" value="EF-hand-dom_pair"/>
</dbReference>
<keyword evidence="2" id="KW-0106">Calcium</keyword>
<dbReference type="PROSITE" id="PS50088">
    <property type="entry name" value="ANK_REPEAT"/>
    <property type="match status" value="2"/>
</dbReference>
<gene>
    <name evidence="8" type="primary">Aste57867_18138</name>
    <name evidence="7" type="ORF">As57867_018076</name>
    <name evidence="8" type="ORF">ASTE57867_18138</name>
</gene>
<feature type="domain" description="Protein kinase" evidence="6">
    <location>
        <begin position="501"/>
        <end position="824"/>
    </location>
</feature>
<reference evidence="8 9" key="1">
    <citation type="submission" date="2019-03" db="EMBL/GenBank/DDBJ databases">
        <authorList>
            <person name="Gaulin E."/>
            <person name="Dumas B."/>
        </authorList>
    </citation>
    <scope>NUCLEOTIDE SEQUENCE [LARGE SCALE GENOMIC DNA]</scope>
    <source>
        <strain evidence="8">CBS 568.67</strain>
    </source>
</reference>
<feature type="repeat" description="ANK" evidence="4">
    <location>
        <begin position="214"/>
        <end position="235"/>
    </location>
</feature>
<dbReference type="GO" id="GO:0006511">
    <property type="term" value="P:ubiquitin-dependent protein catabolic process"/>
    <property type="evidence" value="ECO:0007669"/>
    <property type="project" value="TreeGrafter"/>
</dbReference>
<dbReference type="Gene3D" id="1.10.510.10">
    <property type="entry name" value="Transferase(Phosphotransferase) domain 1"/>
    <property type="match status" value="1"/>
</dbReference>
<accession>A0A485L9B5</accession>
<proteinExistence type="predicted"/>
<dbReference type="AlphaFoldDB" id="A0A485L9B5"/>
<evidence type="ECO:0000313" key="8">
    <source>
        <dbReference type="EMBL" id="VFT94876.1"/>
    </source>
</evidence>
<dbReference type="Pfam" id="PF00069">
    <property type="entry name" value="Pkinase"/>
    <property type="match status" value="2"/>
</dbReference>
<dbReference type="PROSITE" id="PS50011">
    <property type="entry name" value="PROTEIN_KINASE_DOM"/>
    <property type="match status" value="1"/>
</dbReference>